<dbReference type="AlphaFoldDB" id="A0A4Q1D3T0"/>
<comment type="caution">
    <text evidence="4">The sequence shown here is derived from an EMBL/GenBank/DDBJ whole genome shotgun (WGS) entry which is preliminary data.</text>
</comment>
<accession>A0A4Q1D3T0</accession>
<gene>
    <name evidence="4" type="ORF">ESB13_18620</name>
</gene>
<dbReference type="GO" id="GO:0046872">
    <property type="term" value="F:metal ion binding"/>
    <property type="evidence" value="ECO:0007669"/>
    <property type="project" value="UniProtKB-KW"/>
</dbReference>
<evidence type="ECO:0000256" key="2">
    <source>
        <dbReference type="ARBA" id="ARBA00022679"/>
    </source>
</evidence>
<dbReference type="PANTHER" id="PTHR13778">
    <property type="entry name" value="GLYCOSYLTRANSFERASE 8 DOMAIN-CONTAINING PROTEIN"/>
    <property type="match status" value="1"/>
</dbReference>
<evidence type="ECO:0000313" key="5">
    <source>
        <dbReference type="Proteomes" id="UP000290545"/>
    </source>
</evidence>
<dbReference type="Proteomes" id="UP000290545">
    <property type="component" value="Unassembled WGS sequence"/>
</dbReference>
<keyword evidence="2 4" id="KW-0808">Transferase</keyword>
<dbReference type="EMBL" id="SDHZ01000003">
    <property type="protein sequence ID" value="RXK81807.1"/>
    <property type="molecule type" value="Genomic_DNA"/>
</dbReference>
<keyword evidence="3" id="KW-0479">Metal-binding</keyword>
<dbReference type="CDD" id="cd04194">
    <property type="entry name" value="GT8_A4GalT_like"/>
    <property type="match status" value="1"/>
</dbReference>
<dbReference type="InterPro" id="IPR029044">
    <property type="entry name" value="Nucleotide-diphossugar_trans"/>
</dbReference>
<dbReference type="Pfam" id="PF01501">
    <property type="entry name" value="Glyco_transf_8"/>
    <property type="match status" value="1"/>
</dbReference>
<evidence type="ECO:0000256" key="3">
    <source>
        <dbReference type="ARBA" id="ARBA00022723"/>
    </source>
</evidence>
<dbReference type="SUPFAM" id="SSF53448">
    <property type="entry name" value="Nucleotide-diphospho-sugar transferases"/>
    <property type="match status" value="1"/>
</dbReference>
<sequence>MKQDKIYLVVATDNFYAILLAALLKSIEENHHTPEHIELYIIDDGVSPANKQRIEAQSDRSKTTLHWFKSNEVVPADVKMPLDSSSFPLTSYMRLFSPYMMPPEAEKLIYLDVDMIAQEDISKLWQVSLDGHIFAAVRDIAEIVSCPWGGVPNWKELGMDPDTGYFNAGLMIMDTKRWKEERIGEQVIQIIHDNIKHVNLVDQYGLNIVLANRWLELDRRWNVFAVKNVPDPFIIHYLDIKPIFKSYNSTPAYQEIFYKYLRLTAWKNHKPVSDYRRLARKAYNKTKKKILSFFKR</sequence>
<dbReference type="RefSeq" id="WP_129005204.1">
    <property type="nucleotide sequence ID" value="NZ_SDHZ01000003.1"/>
</dbReference>
<dbReference type="GO" id="GO:0016757">
    <property type="term" value="F:glycosyltransferase activity"/>
    <property type="evidence" value="ECO:0007669"/>
    <property type="project" value="UniProtKB-KW"/>
</dbReference>
<dbReference type="InterPro" id="IPR050748">
    <property type="entry name" value="Glycosyltrans_8_dom-fam"/>
</dbReference>
<proteinExistence type="predicted"/>
<evidence type="ECO:0000313" key="4">
    <source>
        <dbReference type="EMBL" id="RXK81807.1"/>
    </source>
</evidence>
<dbReference type="Gene3D" id="3.90.550.10">
    <property type="entry name" value="Spore Coat Polysaccharide Biosynthesis Protein SpsA, Chain A"/>
    <property type="match status" value="1"/>
</dbReference>
<protein>
    <submittedName>
        <fullName evidence="4">Glycosyltransferase family 8 protein</fullName>
    </submittedName>
</protein>
<keyword evidence="1" id="KW-0328">Glycosyltransferase</keyword>
<dbReference type="OrthoDB" id="695971at2"/>
<reference evidence="4 5" key="1">
    <citation type="submission" date="2019-01" db="EMBL/GenBank/DDBJ databases">
        <title>Filimonas sp. strain TTM-71.</title>
        <authorList>
            <person name="Chen W.-M."/>
        </authorList>
    </citation>
    <scope>NUCLEOTIDE SEQUENCE [LARGE SCALE GENOMIC DNA]</scope>
    <source>
        <strain evidence="4 5">TTM-71</strain>
    </source>
</reference>
<name>A0A4Q1D3T0_9BACT</name>
<dbReference type="InterPro" id="IPR002495">
    <property type="entry name" value="Glyco_trans_8"/>
</dbReference>
<dbReference type="PANTHER" id="PTHR13778:SF47">
    <property type="entry name" value="LIPOPOLYSACCHARIDE 1,3-GALACTOSYLTRANSFERASE"/>
    <property type="match status" value="1"/>
</dbReference>
<evidence type="ECO:0000256" key="1">
    <source>
        <dbReference type="ARBA" id="ARBA00022676"/>
    </source>
</evidence>
<keyword evidence="5" id="KW-1185">Reference proteome</keyword>
<organism evidence="4 5">
    <name type="scientific">Filimonas effusa</name>
    <dbReference type="NCBI Taxonomy" id="2508721"/>
    <lineage>
        <taxon>Bacteria</taxon>
        <taxon>Pseudomonadati</taxon>
        <taxon>Bacteroidota</taxon>
        <taxon>Chitinophagia</taxon>
        <taxon>Chitinophagales</taxon>
        <taxon>Chitinophagaceae</taxon>
        <taxon>Filimonas</taxon>
    </lineage>
</organism>